<accession>A0A3Q9QZE6</accession>
<dbReference type="PANTHER" id="PTHR34975">
    <property type="entry name" value="SPORE GERMINATION PROTEIN A2"/>
    <property type="match status" value="1"/>
</dbReference>
<evidence type="ECO:0000256" key="6">
    <source>
        <dbReference type="ARBA" id="ARBA00022989"/>
    </source>
</evidence>
<keyword evidence="5 8" id="KW-0812">Transmembrane</keyword>
<dbReference type="Proteomes" id="UP000282892">
    <property type="component" value="Chromosome"/>
</dbReference>
<dbReference type="Pfam" id="PF03845">
    <property type="entry name" value="Spore_permease"/>
    <property type="match status" value="1"/>
</dbReference>
<evidence type="ECO:0000313" key="10">
    <source>
        <dbReference type="Proteomes" id="UP000282892"/>
    </source>
</evidence>
<evidence type="ECO:0000256" key="2">
    <source>
        <dbReference type="ARBA" id="ARBA00007998"/>
    </source>
</evidence>
<feature type="transmembrane region" description="Helical" evidence="8">
    <location>
        <begin position="12"/>
        <end position="31"/>
    </location>
</feature>
<dbReference type="EMBL" id="CP022572">
    <property type="protein sequence ID" value="AZU65121.1"/>
    <property type="molecule type" value="Genomic_DNA"/>
</dbReference>
<protein>
    <submittedName>
        <fullName evidence="9">Spore gernimation protein GerB</fullName>
    </submittedName>
</protein>
<evidence type="ECO:0000256" key="4">
    <source>
        <dbReference type="ARBA" id="ARBA00022544"/>
    </source>
</evidence>
<dbReference type="AlphaFoldDB" id="A0A3Q9QZE6"/>
<sequence>MQAQTIPDRLKISPFLIFYAIMSMQIGLGAFDFQRRIAKDSGYDAWISILFAGACLHIILWMIYKITETVNGDIVAAHTYVAGNFLGKLLSLHSIGYFLLHCLATLRTFIEIIQVWVFPEINIFWFTFSYLLLCMYIVFGGLRTVVGIAFFSLVLPAYLLFTFGFNLPFSNFESLLPIWDHSINDLLKSSFHMTLSFIGFEIVLFLYPFIKEPQESKKWAHFSLFTTTLLYGVFAVLTFAYFSEEQLQKLLWPTLTMWKILKLSFVDRFEFIGIANWNLIILPNVCLSIWIGSRLVNRIFNIRQKNGVYLFVIVLLAAINLIHTREGIERLNSLVEKIGFAFTVLYIPLLFLAVQITKKVKKSE</sequence>
<comment type="subcellular location">
    <subcellularLocation>
        <location evidence="1">Membrane</location>
        <topology evidence="1">Multi-pass membrane protein</topology>
    </subcellularLocation>
</comment>
<dbReference type="PANTHER" id="PTHR34975:SF2">
    <property type="entry name" value="SPORE GERMINATION PROTEIN A2"/>
    <property type="match status" value="1"/>
</dbReference>
<feature type="transmembrane region" description="Helical" evidence="8">
    <location>
        <begin position="123"/>
        <end position="142"/>
    </location>
</feature>
<dbReference type="NCBIfam" id="TIGR00912">
    <property type="entry name" value="2A0309"/>
    <property type="match status" value="1"/>
</dbReference>
<proteinExistence type="inferred from homology"/>
<name>A0A3Q9QZE6_9BACI</name>
<evidence type="ECO:0000256" key="7">
    <source>
        <dbReference type="ARBA" id="ARBA00023136"/>
    </source>
</evidence>
<keyword evidence="10" id="KW-1185">Reference proteome</keyword>
<feature type="transmembrane region" description="Helical" evidence="8">
    <location>
        <begin position="97"/>
        <end position="117"/>
    </location>
</feature>
<dbReference type="GO" id="GO:0016020">
    <property type="term" value="C:membrane"/>
    <property type="evidence" value="ECO:0007669"/>
    <property type="project" value="UniProtKB-SubCell"/>
</dbReference>
<comment type="similarity">
    <text evidence="2">Belongs to the amino acid-polyamine-organocation (APC) superfamily. Spore germination protein (SGP) (TC 2.A.3.9) family.</text>
</comment>
<feature type="transmembrane region" description="Helical" evidence="8">
    <location>
        <begin position="308"/>
        <end position="325"/>
    </location>
</feature>
<feature type="transmembrane region" description="Helical" evidence="8">
    <location>
        <begin position="189"/>
        <end position="210"/>
    </location>
</feature>
<evidence type="ECO:0000313" key="9">
    <source>
        <dbReference type="EMBL" id="AZU65121.1"/>
    </source>
</evidence>
<keyword evidence="3" id="KW-0813">Transport</keyword>
<evidence type="ECO:0000256" key="5">
    <source>
        <dbReference type="ARBA" id="ARBA00022692"/>
    </source>
</evidence>
<feature type="transmembrane region" description="Helical" evidence="8">
    <location>
        <begin position="43"/>
        <end position="64"/>
    </location>
</feature>
<feature type="transmembrane region" description="Helical" evidence="8">
    <location>
        <begin position="274"/>
        <end position="296"/>
    </location>
</feature>
<reference evidence="9 10" key="1">
    <citation type="submission" date="2017-07" db="EMBL/GenBank/DDBJ databases">
        <title>The complete genome sequence of Bacillus mesonae strain H20-5, an efficient strain improving plant abiotic stress resistance.</title>
        <authorList>
            <person name="Kim S.Y."/>
            <person name="Song H."/>
            <person name="Sang M.K."/>
            <person name="Weon H.-Y."/>
            <person name="Song J."/>
        </authorList>
    </citation>
    <scope>NUCLEOTIDE SEQUENCE [LARGE SCALE GENOMIC DNA]</scope>
    <source>
        <strain evidence="9 10">H20-5</strain>
    </source>
</reference>
<feature type="transmembrane region" description="Helical" evidence="8">
    <location>
        <begin position="337"/>
        <end position="356"/>
    </location>
</feature>
<evidence type="ECO:0000256" key="8">
    <source>
        <dbReference type="SAM" id="Phobius"/>
    </source>
</evidence>
<keyword evidence="7 8" id="KW-0472">Membrane</keyword>
<keyword evidence="6 8" id="KW-1133">Transmembrane helix</keyword>
<feature type="transmembrane region" description="Helical" evidence="8">
    <location>
        <begin position="222"/>
        <end position="242"/>
    </location>
</feature>
<gene>
    <name evidence="9" type="ORF">CHR53_24420</name>
</gene>
<evidence type="ECO:0000256" key="1">
    <source>
        <dbReference type="ARBA" id="ARBA00004141"/>
    </source>
</evidence>
<dbReference type="InterPro" id="IPR004761">
    <property type="entry name" value="Spore_GerAB"/>
</dbReference>
<evidence type="ECO:0000256" key="3">
    <source>
        <dbReference type="ARBA" id="ARBA00022448"/>
    </source>
</evidence>
<dbReference type="STRING" id="1193713.GCA_001636315_01783"/>
<dbReference type="GO" id="GO:0009847">
    <property type="term" value="P:spore germination"/>
    <property type="evidence" value="ECO:0007669"/>
    <property type="project" value="InterPro"/>
</dbReference>
<dbReference type="KEGG" id="nmk:CHR53_24420"/>
<organism evidence="9 10">
    <name type="scientific">Neobacillus mesonae</name>
    <dbReference type="NCBI Taxonomy" id="1193713"/>
    <lineage>
        <taxon>Bacteria</taxon>
        <taxon>Bacillati</taxon>
        <taxon>Bacillota</taxon>
        <taxon>Bacilli</taxon>
        <taxon>Bacillales</taxon>
        <taxon>Bacillaceae</taxon>
        <taxon>Neobacillus</taxon>
    </lineage>
</organism>
<dbReference type="OrthoDB" id="2380240at2"/>
<feature type="transmembrane region" description="Helical" evidence="8">
    <location>
        <begin position="149"/>
        <end position="169"/>
    </location>
</feature>
<keyword evidence="4" id="KW-0309">Germination</keyword>